<evidence type="ECO:0000313" key="3">
    <source>
        <dbReference type="Proteomes" id="UP001208624"/>
    </source>
</evidence>
<dbReference type="AlphaFoldDB" id="A0AAP3A8R6"/>
<reference evidence="2" key="1">
    <citation type="submission" date="2023-06" db="EMBL/GenBank/DDBJ databases">
        <title>Deciphering the underlying mechanisms mediating the transmission of blaNDM gene from human to animals in China.</title>
        <authorList>
            <person name="Chen K."/>
            <person name="Chen S."/>
        </authorList>
    </citation>
    <scope>NUCLEOTIDE SEQUENCE</scope>
    <source>
        <strain evidence="2">1199</strain>
    </source>
</reference>
<feature type="transmembrane region" description="Helical" evidence="1">
    <location>
        <begin position="68"/>
        <end position="86"/>
    </location>
</feature>
<feature type="non-terminal residue" evidence="2">
    <location>
        <position position="1"/>
    </location>
</feature>
<gene>
    <name evidence="2" type="ORF">OFN31_29875</name>
</gene>
<dbReference type="Proteomes" id="UP001208624">
    <property type="component" value="Unassembled WGS sequence"/>
</dbReference>
<keyword evidence="1" id="KW-0472">Membrane</keyword>
<dbReference type="EMBL" id="JAOVKC010000891">
    <property type="protein sequence ID" value="MCV5625845.1"/>
    <property type="molecule type" value="Genomic_DNA"/>
</dbReference>
<protein>
    <submittedName>
        <fullName evidence="2">Uncharacterized protein</fullName>
    </submittedName>
</protein>
<proteinExistence type="predicted"/>
<evidence type="ECO:0000256" key="1">
    <source>
        <dbReference type="SAM" id="Phobius"/>
    </source>
</evidence>
<keyword evidence="1" id="KW-1133">Transmembrane helix</keyword>
<name>A0AAP3A8R6_ECOLX</name>
<comment type="caution">
    <text evidence="2">The sequence shown here is derived from an EMBL/GenBank/DDBJ whole genome shotgun (WGS) entry which is preliminary data.</text>
</comment>
<sequence>DINEHITGIKDPAFHEVLIEIMAKHNKPVGYFKKVDGRLQYDHSYYISINKMGWGQYIKKLINNPNDWVATLIYVIFIITMFGIAVDLDKDP</sequence>
<feature type="non-terminal residue" evidence="2">
    <location>
        <position position="92"/>
    </location>
</feature>
<accession>A0AAP3A8R6</accession>
<evidence type="ECO:0000313" key="2">
    <source>
        <dbReference type="EMBL" id="MCV5625845.1"/>
    </source>
</evidence>
<organism evidence="2 3">
    <name type="scientific">Escherichia coli</name>
    <dbReference type="NCBI Taxonomy" id="562"/>
    <lineage>
        <taxon>Bacteria</taxon>
        <taxon>Pseudomonadati</taxon>
        <taxon>Pseudomonadota</taxon>
        <taxon>Gammaproteobacteria</taxon>
        <taxon>Enterobacterales</taxon>
        <taxon>Enterobacteriaceae</taxon>
        <taxon>Escherichia</taxon>
    </lineage>
</organism>
<keyword evidence="1" id="KW-0812">Transmembrane</keyword>